<dbReference type="InterPro" id="IPR036865">
    <property type="entry name" value="CRAL-TRIO_dom_sf"/>
</dbReference>
<dbReference type="Pfam" id="PF00650">
    <property type="entry name" value="CRAL_TRIO"/>
    <property type="match status" value="1"/>
</dbReference>
<dbReference type="PANTHER" id="PTHR23324:SF7">
    <property type="entry name" value="CRAL-TRIO DOMAIN-CONTAINING PROTEIN"/>
    <property type="match status" value="1"/>
</dbReference>
<feature type="domain" description="CRAL-TRIO" evidence="1">
    <location>
        <begin position="1"/>
        <end position="148"/>
    </location>
</feature>
<reference evidence="5" key="1">
    <citation type="submission" date="2016-06" db="UniProtKB">
        <authorList>
            <consortium name="WormBaseParasite"/>
        </authorList>
    </citation>
    <scope>IDENTIFICATION</scope>
</reference>
<dbReference type="InterPro" id="IPR009038">
    <property type="entry name" value="GOLD_dom"/>
</dbReference>
<accession>A0A183E9L3</accession>
<dbReference type="Gene3D" id="3.40.525.10">
    <property type="entry name" value="CRAL-TRIO lipid binding domain"/>
    <property type="match status" value="1"/>
</dbReference>
<keyword evidence="4" id="KW-1185">Reference proteome</keyword>
<dbReference type="PROSITE" id="PS50191">
    <property type="entry name" value="CRAL_TRIO"/>
    <property type="match status" value="1"/>
</dbReference>
<reference evidence="3 4" key="2">
    <citation type="submission" date="2018-11" db="EMBL/GenBank/DDBJ databases">
        <authorList>
            <consortium name="Pathogen Informatics"/>
        </authorList>
    </citation>
    <scope>NUCLEOTIDE SEQUENCE [LARGE SCALE GENOMIC DNA]</scope>
</reference>
<gene>
    <name evidence="3" type="ORF">GPUH_LOCUS17653</name>
</gene>
<dbReference type="WBParaSite" id="GPUH_0001767601-mRNA-1">
    <property type="protein sequence ID" value="GPUH_0001767601-mRNA-1"/>
    <property type="gene ID" value="GPUH_0001767601"/>
</dbReference>
<dbReference type="InterPro" id="IPR051064">
    <property type="entry name" value="SEC14/CRAL-TRIO_domain"/>
</dbReference>
<dbReference type="Gene3D" id="2.60.120.680">
    <property type="entry name" value="GOLD domain"/>
    <property type="match status" value="1"/>
</dbReference>
<dbReference type="InterPro" id="IPR036598">
    <property type="entry name" value="GOLD_dom_sf"/>
</dbReference>
<dbReference type="AlphaFoldDB" id="A0A183E9L3"/>
<dbReference type="SUPFAM" id="SSF52087">
    <property type="entry name" value="CRAL/TRIO domain"/>
    <property type="match status" value="1"/>
</dbReference>
<evidence type="ECO:0000259" key="1">
    <source>
        <dbReference type="PROSITE" id="PS50191"/>
    </source>
</evidence>
<proteinExistence type="predicted"/>
<evidence type="ECO:0000313" key="3">
    <source>
        <dbReference type="EMBL" id="VDN30199.1"/>
    </source>
</evidence>
<dbReference type="EMBL" id="UYRT01085493">
    <property type="protein sequence ID" value="VDN30199.1"/>
    <property type="molecule type" value="Genomic_DNA"/>
</dbReference>
<dbReference type="PROSITE" id="PS50866">
    <property type="entry name" value="GOLD"/>
    <property type="match status" value="1"/>
</dbReference>
<dbReference type="InterPro" id="IPR001251">
    <property type="entry name" value="CRAL-TRIO_dom"/>
</dbReference>
<sequence>MVPHFSYTCRDLAALLPVHSYGDITLHDSLSLDQIAEEEKRNERLGQIAIFDMAGFSRHSIHIPGIKIISSVYDTLQLMFPGVSRKIYVVNAYSSIIMQAYRLIQYVLTKKSREAFEFLDSEWCSRLKAEIGEENILPYWGGTMATNQPTGAIRMGGEPPQQVIDSMQPSEKLPNSELKVIKVSPRRCSVIHANVVMRGQILKWNFTCSGGDIKYYIQKDGKEVVPRFCLNTQFCPEFGEIRCDETGLYEICFDNAHSMLRSKTIAYKIDLCSADEQISP</sequence>
<evidence type="ECO:0000259" key="2">
    <source>
        <dbReference type="PROSITE" id="PS50866"/>
    </source>
</evidence>
<evidence type="ECO:0000313" key="4">
    <source>
        <dbReference type="Proteomes" id="UP000271098"/>
    </source>
</evidence>
<organism evidence="5">
    <name type="scientific">Gongylonema pulchrum</name>
    <dbReference type="NCBI Taxonomy" id="637853"/>
    <lineage>
        <taxon>Eukaryota</taxon>
        <taxon>Metazoa</taxon>
        <taxon>Ecdysozoa</taxon>
        <taxon>Nematoda</taxon>
        <taxon>Chromadorea</taxon>
        <taxon>Rhabditida</taxon>
        <taxon>Spirurina</taxon>
        <taxon>Spiruromorpha</taxon>
        <taxon>Spiruroidea</taxon>
        <taxon>Gongylonematidae</taxon>
        <taxon>Gongylonema</taxon>
    </lineage>
</organism>
<name>A0A183E9L3_9BILA</name>
<dbReference type="GO" id="GO:0005737">
    <property type="term" value="C:cytoplasm"/>
    <property type="evidence" value="ECO:0007669"/>
    <property type="project" value="TreeGrafter"/>
</dbReference>
<dbReference type="OrthoDB" id="1434354at2759"/>
<dbReference type="Proteomes" id="UP000271098">
    <property type="component" value="Unassembled WGS sequence"/>
</dbReference>
<dbReference type="SUPFAM" id="SSF101576">
    <property type="entry name" value="Supernatant protein factor (SPF), C-terminal domain"/>
    <property type="match status" value="1"/>
</dbReference>
<protein>
    <submittedName>
        <fullName evidence="5">CRAL-TRIO domain-containing protein</fullName>
    </submittedName>
</protein>
<evidence type="ECO:0000313" key="5">
    <source>
        <dbReference type="WBParaSite" id="GPUH_0001767601-mRNA-1"/>
    </source>
</evidence>
<dbReference type="CDD" id="cd00170">
    <property type="entry name" value="SEC14"/>
    <property type="match status" value="1"/>
</dbReference>
<feature type="domain" description="GOLD" evidence="2">
    <location>
        <begin position="160"/>
        <end position="271"/>
    </location>
</feature>
<dbReference type="PANTHER" id="PTHR23324">
    <property type="entry name" value="SEC14 RELATED PROTEIN"/>
    <property type="match status" value="1"/>
</dbReference>